<feature type="transmembrane region" description="Helical" evidence="1">
    <location>
        <begin position="126"/>
        <end position="148"/>
    </location>
</feature>
<evidence type="ECO:0000256" key="1">
    <source>
        <dbReference type="SAM" id="Phobius"/>
    </source>
</evidence>
<keyword evidence="1" id="KW-1133">Transmembrane helix</keyword>
<organism evidence="2 3">
    <name type="scientific">Leucocoprinus birnbaumii</name>
    <dbReference type="NCBI Taxonomy" id="56174"/>
    <lineage>
        <taxon>Eukaryota</taxon>
        <taxon>Fungi</taxon>
        <taxon>Dikarya</taxon>
        <taxon>Basidiomycota</taxon>
        <taxon>Agaricomycotina</taxon>
        <taxon>Agaricomycetes</taxon>
        <taxon>Agaricomycetidae</taxon>
        <taxon>Agaricales</taxon>
        <taxon>Agaricineae</taxon>
        <taxon>Agaricaceae</taxon>
        <taxon>Leucocoprinus</taxon>
    </lineage>
</organism>
<name>A0AAD5W376_9AGAR</name>
<proteinExistence type="predicted"/>
<reference evidence="2" key="1">
    <citation type="submission" date="2022-07" db="EMBL/GenBank/DDBJ databases">
        <title>Genome Sequence of Leucocoprinus birnbaumii.</title>
        <authorList>
            <person name="Buettner E."/>
        </authorList>
    </citation>
    <scope>NUCLEOTIDE SEQUENCE</scope>
    <source>
        <strain evidence="2">VT141</strain>
    </source>
</reference>
<evidence type="ECO:0000313" key="3">
    <source>
        <dbReference type="Proteomes" id="UP001213000"/>
    </source>
</evidence>
<feature type="transmembrane region" description="Helical" evidence="1">
    <location>
        <begin position="21"/>
        <end position="42"/>
    </location>
</feature>
<feature type="transmembrane region" description="Helical" evidence="1">
    <location>
        <begin position="96"/>
        <end position="114"/>
    </location>
</feature>
<dbReference type="AlphaFoldDB" id="A0AAD5W376"/>
<protein>
    <submittedName>
        <fullName evidence="2">Uncharacterized protein</fullName>
    </submittedName>
</protein>
<keyword evidence="1" id="KW-0472">Membrane</keyword>
<keyword evidence="3" id="KW-1185">Reference proteome</keyword>
<dbReference type="EMBL" id="JANIEX010000027">
    <property type="protein sequence ID" value="KAJ3575781.1"/>
    <property type="molecule type" value="Genomic_DNA"/>
</dbReference>
<gene>
    <name evidence="2" type="ORF">NP233_g864</name>
</gene>
<sequence length="181" mass="20311">MIADAMLIYRCWAIWSRSRRIIAGPCALLLANSIYGAIYMPGPISDARESKEHIFLWLTLSLNVSVTALIASRIWWMANKVRTLLGNDFARRHYSFIAMTIETGAIYSLYILIYETLCENPTQLGYQWFILDVGLSQVAIIAPMLIIVQAGLGRDVRDVETTLQLRDGSSSAVLTTVNHNV</sequence>
<keyword evidence="1" id="KW-0812">Transmembrane</keyword>
<dbReference type="Proteomes" id="UP001213000">
    <property type="component" value="Unassembled WGS sequence"/>
</dbReference>
<comment type="caution">
    <text evidence="2">The sequence shown here is derived from an EMBL/GenBank/DDBJ whole genome shotgun (WGS) entry which is preliminary data.</text>
</comment>
<accession>A0AAD5W376</accession>
<feature type="transmembrane region" description="Helical" evidence="1">
    <location>
        <begin position="54"/>
        <end position="76"/>
    </location>
</feature>
<evidence type="ECO:0000313" key="2">
    <source>
        <dbReference type="EMBL" id="KAJ3575781.1"/>
    </source>
</evidence>